<dbReference type="GO" id="GO:0008745">
    <property type="term" value="F:N-acetylmuramoyl-L-alanine amidase activity"/>
    <property type="evidence" value="ECO:0007669"/>
    <property type="project" value="UniProtKB-EC"/>
</dbReference>
<evidence type="ECO:0000313" key="2">
    <source>
        <dbReference type="Proteomes" id="UP001244297"/>
    </source>
</evidence>
<dbReference type="InterPro" id="IPR036505">
    <property type="entry name" value="Amidase/PGRP_sf"/>
</dbReference>
<dbReference type="EMBL" id="JAUFPT010000046">
    <property type="protein sequence ID" value="MDN3571797.1"/>
    <property type="molecule type" value="Genomic_DNA"/>
</dbReference>
<keyword evidence="2" id="KW-1185">Reference proteome</keyword>
<dbReference type="EC" id="3.5.1.28" evidence="1"/>
<accession>A0ABT8AQ17</accession>
<sequence>MTIAPLAKSYSKASFEAYVEKEVEPKMGVWRPRGFVLHNTSAPTLAQFYLNKGKPLDGAQRIRNIWVSYQNQKWAGGPHLVVTDREIFTGNPLWLKGTHSPSWNSTFWGLEMAGDFATETMPAALQDLAVHAMAVCYAMLGHAPTNDTFHFHGEDPKTTHKGCPGKNAGKKADWIKAITARMAALHPGDCQCGSHAKVA</sequence>
<reference evidence="2" key="1">
    <citation type="journal article" date="2019" name="Int. J. Syst. Evol. Microbiol.">
        <title>The Global Catalogue of Microorganisms (GCM) 10K type strain sequencing project: providing services to taxonomists for standard genome sequencing and annotation.</title>
        <authorList>
            <consortium name="The Broad Institute Genomics Platform"/>
            <consortium name="The Broad Institute Genome Sequencing Center for Infectious Disease"/>
            <person name="Wu L."/>
            <person name="Ma J."/>
        </authorList>
    </citation>
    <scope>NUCLEOTIDE SEQUENCE [LARGE SCALE GENOMIC DNA]</scope>
    <source>
        <strain evidence="2">CECT 7806</strain>
    </source>
</reference>
<dbReference type="RefSeq" id="WP_238291812.1">
    <property type="nucleotide sequence ID" value="NZ_BPQS01000046.1"/>
</dbReference>
<gene>
    <name evidence="1" type="ORF">QWZ18_14325</name>
</gene>
<protein>
    <submittedName>
        <fullName evidence="1">N-acetylmuramoyl-L-alanine amidase</fullName>
        <ecNumber evidence="1">3.5.1.28</ecNumber>
    </submittedName>
</protein>
<keyword evidence="1" id="KW-0378">Hydrolase</keyword>
<dbReference type="Proteomes" id="UP001244297">
    <property type="component" value="Unassembled WGS sequence"/>
</dbReference>
<dbReference type="SUPFAM" id="SSF55846">
    <property type="entry name" value="N-acetylmuramoyl-L-alanine amidase-like"/>
    <property type="match status" value="1"/>
</dbReference>
<name>A0ABT8AQ17_9HYPH</name>
<proteinExistence type="predicted"/>
<dbReference type="Gene3D" id="3.40.80.10">
    <property type="entry name" value="Peptidoglycan recognition protein-like"/>
    <property type="match status" value="1"/>
</dbReference>
<evidence type="ECO:0000313" key="1">
    <source>
        <dbReference type="EMBL" id="MDN3571797.1"/>
    </source>
</evidence>
<organism evidence="1 2">
    <name type="scientific">Methylobacterium longum</name>
    <dbReference type="NCBI Taxonomy" id="767694"/>
    <lineage>
        <taxon>Bacteria</taxon>
        <taxon>Pseudomonadati</taxon>
        <taxon>Pseudomonadota</taxon>
        <taxon>Alphaproteobacteria</taxon>
        <taxon>Hyphomicrobiales</taxon>
        <taxon>Methylobacteriaceae</taxon>
        <taxon>Methylobacterium</taxon>
    </lineage>
</organism>
<comment type="caution">
    <text evidence="1">The sequence shown here is derived from an EMBL/GenBank/DDBJ whole genome shotgun (WGS) entry which is preliminary data.</text>
</comment>